<dbReference type="GO" id="GO:0008097">
    <property type="term" value="F:5S rRNA binding"/>
    <property type="evidence" value="ECO:0007669"/>
    <property type="project" value="InterPro"/>
</dbReference>
<feature type="region of interest" description="Disordered" evidence="6">
    <location>
        <begin position="191"/>
        <end position="233"/>
    </location>
</feature>
<dbReference type="Proteomes" id="UP000177942">
    <property type="component" value="Unassembled WGS sequence"/>
</dbReference>
<dbReference type="GO" id="GO:0022625">
    <property type="term" value="C:cytosolic large ribosomal subunit"/>
    <property type="evidence" value="ECO:0007669"/>
    <property type="project" value="TreeGrafter"/>
</dbReference>
<organism evidence="9 10">
    <name type="scientific">Candidatus Harrisonbacteria bacterium RIFCSPLOWO2_01_FULL_44_18</name>
    <dbReference type="NCBI Taxonomy" id="1798407"/>
    <lineage>
        <taxon>Bacteria</taxon>
        <taxon>Candidatus Harrisoniibacteriota</taxon>
    </lineage>
</organism>
<dbReference type="InterPro" id="IPR011035">
    <property type="entry name" value="Ribosomal_bL25/Gln-tRNA_synth"/>
</dbReference>
<dbReference type="NCBIfam" id="TIGR00731">
    <property type="entry name" value="bL25_bact_ctc"/>
    <property type="match status" value="1"/>
</dbReference>
<gene>
    <name evidence="5" type="primary">rplY</name>
    <name evidence="5" type="synonym">ctc</name>
    <name evidence="9" type="ORF">A3A16_00180</name>
</gene>
<dbReference type="AlphaFoldDB" id="A0A1G1ZP82"/>
<name>A0A1G1ZP82_9BACT</name>
<comment type="caution">
    <text evidence="9">The sequence shown here is derived from an EMBL/GenBank/DDBJ whole genome shotgun (WGS) entry which is preliminary data.</text>
</comment>
<dbReference type="PANTHER" id="PTHR33284:SF1">
    <property type="entry name" value="RIBOSOMAL PROTEIN L25_GLN-TRNA SYNTHETASE, ANTI-CODON-BINDING DOMAIN-CONTAINING PROTEIN"/>
    <property type="match status" value="1"/>
</dbReference>
<dbReference type="SUPFAM" id="SSF50715">
    <property type="entry name" value="Ribosomal protein L25-like"/>
    <property type="match status" value="1"/>
</dbReference>
<dbReference type="HAMAP" id="MF_01334">
    <property type="entry name" value="Ribosomal_bL25_CTC"/>
    <property type="match status" value="1"/>
</dbReference>
<evidence type="ECO:0000313" key="9">
    <source>
        <dbReference type="EMBL" id="OGY66315.1"/>
    </source>
</evidence>
<dbReference type="GO" id="GO:0006412">
    <property type="term" value="P:translation"/>
    <property type="evidence" value="ECO:0007669"/>
    <property type="project" value="UniProtKB-UniRule"/>
</dbReference>
<feature type="domain" description="Large ribosomal subunit protein bL25 beta" evidence="8">
    <location>
        <begin position="101"/>
        <end position="184"/>
    </location>
</feature>
<evidence type="ECO:0000256" key="5">
    <source>
        <dbReference type="HAMAP-Rule" id="MF_01334"/>
    </source>
</evidence>
<evidence type="ECO:0000256" key="3">
    <source>
        <dbReference type="ARBA" id="ARBA00022980"/>
    </source>
</evidence>
<dbReference type="InterPro" id="IPR001021">
    <property type="entry name" value="Ribosomal_bL25_long"/>
</dbReference>
<reference evidence="9 10" key="1">
    <citation type="journal article" date="2016" name="Nat. Commun.">
        <title>Thousands of microbial genomes shed light on interconnected biogeochemical processes in an aquifer system.</title>
        <authorList>
            <person name="Anantharaman K."/>
            <person name="Brown C.T."/>
            <person name="Hug L.A."/>
            <person name="Sharon I."/>
            <person name="Castelle C.J."/>
            <person name="Probst A.J."/>
            <person name="Thomas B.C."/>
            <person name="Singh A."/>
            <person name="Wilkins M.J."/>
            <person name="Karaoz U."/>
            <person name="Brodie E.L."/>
            <person name="Williams K.H."/>
            <person name="Hubbard S.S."/>
            <person name="Banfield J.F."/>
        </authorList>
    </citation>
    <scope>NUCLEOTIDE SEQUENCE [LARGE SCALE GENOMIC DNA]</scope>
</reference>
<dbReference type="EMBL" id="MHJJ01000002">
    <property type="protein sequence ID" value="OGY66315.1"/>
    <property type="molecule type" value="Genomic_DNA"/>
</dbReference>
<evidence type="ECO:0000313" key="10">
    <source>
        <dbReference type="Proteomes" id="UP000177942"/>
    </source>
</evidence>
<dbReference type="InterPro" id="IPR020057">
    <property type="entry name" value="Ribosomal_bL25_b-dom"/>
</dbReference>
<comment type="similarity">
    <text evidence="5">Belongs to the bacterial ribosomal protein bL25 family. CTC subfamily.</text>
</comment>
<evidence type="ECO:0000256" key="1">
    <source>
        <dbReference type="ARBA" id="ARBA00022730"/>
    </source>
</evidence>
<dbReference type="Gene3D" id="2.40.240.10">
    <property type="entry name" value="Ribosomal Protein L25, Chain P"/>
    <property type="match status" value="1"/>
</dbReference>
<evidence type="ECO:0000256" key="6">
    <source>
        <dbReference type="SAM" id="MobiDB-lite"/>
    </source>
</evidence>
<dbReference type="Pfam" id="PF14693">
    <property type="entry name" value="Ribosomal_TL5_C"/>
    <property type="match status" value="1"/>
</dbReference>
<dbReference type="InterPro" id="IPR020930">
    <property type="entry name" value="Ribosomal_uL5_bac-type"/>
</dbReference>
<evidence type="ECO:0000259" key="7">
    <source>
        <dbReference type="Pfam" id="PF01386"/>
    </source>
</evidence>
<protein>
    <recommendedName>
        <fullName evidence="5">Large ribosomal subunit protein bL25</fullName>
    </recommendedName>
    <alternativeName>
        <fullName evidence="5">General stress protein CTC</fullName>
    </alternativeName>
</protein>
<evidence type="ECO:0000256" key="4">
    <source>
        <dbReference type="ARBA" id="ARBA00023274"/>
    </source>
</evidence>
<proteinExistence type="inferred from homology"/>
<dbReference type="PANTHER" id="PTHR33284">
    <property type="entry name" value="RIBOSOMAL PROTEIN L25/GLN-TRNA SYNTHETASE, ANTI-CODON-BINDING DOMAIN-CONTAINING PROTEIN"/>
    <property type="match status" value="1"/>
</dbReference>
<dbReference type="InterPro" id="IPR037121">
    <property type="entry name" value="Ribosomal_bL25_C"/>
</dbReference>
<keyword evidence="3 5" id="KW-0689">Ribosomal protein</keyword>
<dbReference type="CDD" id="cd00495">
    <property type="entry name" value="Ribosomal_L25_TL5_CTC"/>
    <property type="match status" value="1"/>
</dbReference>
<evidence type="ECO:0000259" key="8">
    <source>
        <dbReference type="Pfam" id="PF14693"/>
    </source>
</evidence>
<evidence type="ECO:0000256" key="2">
    <source>
        <dbReference type="ARBA" id="ARBA00022884"/>
    </source>
</evidence>
<keyword evidence="1 5" id="KW-0699">rRNA-binding</keyword>
<feature type="compositionally biased region" description="Basic and acidic residues" evidence="6">
    <location>
        <begin position="198"/>
        <end position="222"/>
    </location>
</feature>
<accession>A0A1G1ZP82</accession>
<dbReference type="STRING" id="1798407.A3A16_00180"/>
<dbReference type="GO" id="GO:0003735">
    <property type="term" value="F:structural constituent of ribosome"/>
    <property type="evidence" value="ECO:0007669"/>
    <property type="project" value="InterPro"/>
</dbReference>
<comment type="function">
    <text evidence="5">This is one of the proteins that binds to the 5S RNA in the ribosome where it forms part of the central protuberance.</text>
</comment>
<dbReference type="InterPro" id="IPR029751">
    <property type="entry name" value="Ribosomal_L25_dom"/>
</dbReference>
<dbReference type="InterPro" id="IPR020056">
    <property type="entry name" value="Rbsml_bL25/Gln-tRNA_synth_N"/>
</dbReference>
<comment type="subunit">
    <text evidence="5">Part of the 50S ribosomal subunit; part of the 5S rRNA/L5/L18/L25 subcomplex. Contacts the 5S rRNA. Binds to the 5S rRNA independently of L5 and L18.</text>
</comment>
<dbReference type="Pfam" id="PF01386">
    <property type="entry name" value="Ribosomal_L25p"/>
    <property type="match status" value="1"/>
</dbReference>
<sequence length="233" mass="25843">MELSVQKREVFGRKVEELRKSGLVPAELYGRGIENLHLSVAVKDFNKIFKQAGENTMVDLVIDSATSKEKRPVLIYNVQNDPVTDQIASIDFYQVRLDERIKISVPLEFFGEAPAVKNKSGILVKTIQAVDVEALPDKIPHSIRVDLGRLSELDRGIAIKDLDIPPEVKILVDLENVVAIVKPPLSQEQEEALAQKPAVEEVKVETEEKKAARAAKTEEKTGEAQAAPTESKK</sequence>
<keyword evidence="2 5" id="KW-0694">RNA-binding</keyword>
<dbReference type="Gene3D" id="2.170.120.20">
    <property type="entry name" value="Ribosomal protein L25, beta domain"/>
    <property type="match status" value="1"/>
</dbReference>
<feature type="domain" description="Large ribosomal subunit protein bL25 L25" evidence="7">
    <location>
        <begin position="3"/>
        <end position="92"/>
    </location>
</feature>
<keyword evidence="4 5" id="KW-0687">Ribonucleoprotein</keyword>